<dbReference type="Proteomes" id="UP001596067">
    <property type="component" value="Unassembled WGS sequence"/>
</dbReference>
<dbReference type="EMBL" id="JBHSOD010000021">
    <property type="protein sequence ID" value="MFC5886871.1"/>
    <property type="molecule type" value="Genomic_DNA"/>
</dbReference>
<comment type="caution">
    <text evidence="1">The sequence shown here is derived from an EMBL/GenBank/DDBJ whole genome shotgun (WGS) entry which is preliminary data.</text>
</comment>
<keyword evidence="2" id="KW-1185">Reference proteome</keyword>
<name>A0ABW1EYE2_9ACTN</name>
<proteinExistence type="predicted"/>
<gene>
    <name evidence="1" type="ORF">ACFP0N_18040</name>
</gene>
<evidence type="ECO:0000313" key="2">
    <source>
        <dbReference type="Proteomes" id="UP001596067"/>
    </source>
</evidence>
<sequence>MTIQPLLDALDIQEAAAQALAGGLRTQIDELQARLRVLTEDDAGSFARRR</sequence>
<evidence type="ECO:0000313" key="1">
    <source>
        <dbReference type="EMBL" id="MFC5886871.1"/>
    </source>
</evidence>
<reference evidence="2" key="1">
    <citation type="journal article" date="2019" name="Int. J. Syst. Evol. Microbiol.">
        <title>The Global Catalogue of Microorganisms (GCM) 10K type strain sequencing project: providing services to taxonomists for standard genome sequencing and annotation.</title>
        <authorList>
            <consortium name="The Broad Institute Genomics Platform"/>
            <consortium name="The Broad Institute Genome Sequencing Center for Infectious Disease"/>
            <person name="Wu L."/>
            <person name="Ma J."/>
        </authorList>
    </citation>
    <scope>NUCLEOTIDE SEQUENCE [LARGE SCALE GENOMIC DNA]</scope>
    <source>
        <strain evidence="2">CGMCC 4.1469</strain>
    </source>
</reference>
<organism evidence="1 2">
    <name type="scientific">Kitasatospora aburaviensis</name>
    <dbReference type="NCBI Taxonomy" id="67265"/>
    <lineage>
        <taxon>Bacteria</taxon>
        <taxon>Bacillati</taxon>
        <taxon>Actinomycetota</taxon>
        <taxon>Actinomycetes</taxon>
        <taxon>Kitasatosporales</taxon>
        <taxon>Streptomycetaceae</taxon>
        <taxon>Kitasatospora</taxon>
    </lineage>
</organism>
<protein>
    <submittedName>
        <fullName evidence="1">Uncharacterized protein</fullName>
    </submittedName>
</protein>
<dbReference type="RefSeq" id="WP_313767411.1">
    <property type="nucleotide sequence ID" value="NZ_BAAAVH010000027.1"/>
</dbReference>
<accession>A0ABW1EYE2</accession>